<feature type="compositionally biased region" description="Polar residues" evidence="1">
    <location>
        <begin position="518"/>
        <end position="547"/>
    </location>
</feature>
<evidence type="ECO:0000313" key="3">
    <source>
        <dbReference type="Proteomes" id="UP000708148"/>
    </source>
</evidence>
<dbReference type="PANTHER" id="PTHR34211">
    <property type="entry name" value="CALCINEURIN-LIKE METALLO-PHOSPHOESTERASE SUPERFAMILY PROTEIN"/>
    <property type="match status" value="1"/>
</dbReference>
<dbReference type="OrthoDB" id="511316at2759"/>
<comment type="caution">
    <text evidence="2">The sequence shown here is derived from an EMBL/GenBank/DDBJ whole genome shotgun (WGS) entry which is preliminary data.</text>
</comment>
<gene>
    <name evidence="2" type="ORF">OSTQU699_LOCUS5550</name>
</gene>
<dbReference type="EMBL" id="CAJHUC010001198">
    <property type="protein sequence ID" value="CAD7700191.1"/>
    <property type="molecule type" value="Genomic_DNA"/>
</dbReference>
<organism evidence="2 3">
    <name type="scientific">Ostreobium quekettii</name>
    <dbReference type="NCBI Taxonomy" id="121088"/>
    <lineage>
        <taxon>Eukaryota</taxon>
        <taxon>Viridiplantae</taxon>
        <taxon>Chlorophyta</taxon>
        <taxon>core chlorophytes</taxon>
        <taxon>Ulvophyceae</taxon>
        <taxon>TCBD clade</taxon>
        <taxon>Bryopsidales</taxon>
        <taxon>Ostreobineae</taxon>
        <taxon>Ostreobiaceae</taxon>
        <taxon>Ostreobium</taxon>
    </lineage>
</organism>
<reference evidence="2" key="1">
    <citation type="submission" date="2020-12" db="EMBL/GenBank/DDBJ databases">
        <authorList>
            <person name="Iha C."/>
        </authorList>
    </citation>
    <scope>NUCLEOTIDE SEQUENCE</scope>
</reference>
<name>A0A8S1J2X3_9CHLO</name>
<accession>A0A8S1J2X3</accession>
<keyword evidence="3" id="KW-1185">Reference proteome</keyword>
<dbReference type="SUPFAM" id="SSF56300">
    <property type="entry name" value="Metallo-dependent phosphatases"/>
    <property type="match status" value="1"/>
</dbReference>
<protein>
    <recommendedName>
        <fullName evidence="4">Calcineurin-like phosphoesterase domain-containing protein</fullName>
    </recommendedName>
</protein>
<dbReference type="AlphaFoldDB" id="A0A8S1J2X3"/>
<dbReference type="Proteomes" id="UP000708148">
    <property type="component" value="Unassembled WGS sequence"/>
</dbReference>
<evidence type="ECO:0008006" key="4">
    <source>
        <dbReference type="Google" id="ProtNLM"/>
    </source>
</evidence>
<evidence type="ECO:0000256" key="1">
    <source>
        <dbReference type="SAM" id="MobiDB-lite"/>
    </source>
</evidence>
<dbReference type="InterPro" id="IPR029052">
    <property type="entry name" value="Metallo-depent_PP-like"/>
</dbReference>
<sequence length="557" mass="62239">MGPRGNGRADRDERLTAFEHTHLGVYFVGCFSAVCLFTDSSQGIMEKYSINKKWFLLFGEGSYEGNSNGTIQIDFPLDGRGYIPVPAEKMISPVFTLWITLFTMYLVNCIADHVAVQTMCKAQDVRTLRGKLPEPVMCGLQSGKGAMEYSRTSGLLRTVSSFKNLTSLARTRNVNRETRTGFLPMVPWYCGTSADLVKVFIDLAVSLKLFLGRFDMRTMQAATSPSWCDRPHHGDGFTYEQFDDQEELFFDFCADTGDGGNSTYTVARALAAPTITATQGAEADGTQKTISLPRGSLLLIGGDLAYPGPSQETYEQRLFRPFQAALPGPPQDAPGRLVVHKPDLPQGEHCCIDSPHRCSASPSHSSLRQLRQYDGPQCFAIPGNHDWSDGLQTFIRDILHRGWLGGWLLPQEKSYFALKLPHGWWMFGVDLALECDIDMCQYRYFTRVIEQCLGADSQVIVMSHQPIWFENWFMCQPDRAAPKLKQLIREQLHGRARVHLAGDLHFFMRHSLVPVKTSSQSLAQNGRNGSNRTNSMEQSTAMPSCGTTGPREKKNGK</sequence>
<dbReference type="PANTHER" id="PTHR34211:SF3">
    <property type="entry name" value="CALCINEURIN-LIKE METALLO-PHOSPHOESTERASE SUPERFAMILY PROTEIN"/>
    <property type="match status" value="1"/>
</dbReference>
<feature type="non-terminal residue" evidence="2">
    <location>
        <position position="1"/>
    </location>
</feature>
<proteinExistence type="predicted"/>
<evidence type="ECO:0000313" key="2">
    <source>
        <dbReference type="EMBL" id="CAD7700191.1"/>
    </source>
</evidence>
<feature type="region of interest" description="Disordered" evidence="1">
    <location>
        <begin position="518"/>
        <end position="557"/>
    </location>
</feature>